<organism evidence="2 3">
    <name type="scientific">Thalassotalea eurytherma</name>
    <dbReference type="NCBI Taxonomy" id="1144278"/>
    <lineage>
        <taxon>Bacteria</taxon>
        <taxon>Pseudomonadati</taxon>
        <taxon>Pseudomonadota</taxon>
        <taxon>Gammaproteobacteria</taxon>
        <taxon>Alteromonadales</taxon>
        <taxon>Colwelliaceae</taxon>
        <taxon>Thalassotalea</taxon>
    </lineage>
</organism>
<evidence type="ECO:0008006" key="4">
    <source>
        <dbReference type="Google" id="ProtNLM"/>
    </source>
</evidence>
<keyword evidence="1" id="KW-0808">Transferase</keyword>
<dbReference type="PANTHER" id="PTHR32385">
    <property type="entry name" value="MANNOSYL PHOSPHORYLINOSITOL CERAMIDE SYNTHASE"/>
    <property type="match status" value="1"/>
</dbReference>
<keyword evidence="3" id="KW-1185">Reference proteome</keyword>
<dbReference type="InterPro" id="IPR029044">
    <property type="entry name" value="Nucleotide-diphossugar_trans"/>
</dbReference>
<gene>
    <name evidence="2" type="ORF">theurythT_07330</name>
</gene>
<proteinExistence type="predicted"/>
<evidence type="ECO:0000256" key="1">
    <source>
        <dbReference type="ARBA" id="ARBA00022679"/>
    </source>
</evidence>
<comment type="caution">
    <text evidence="2">The sequence shown here is derived from an EMBL/GenBank/DDBJ whole genome shotgun (WGS) entry which is preliminary data.</text>
</comment>
<evidence type="ECO:0000313" key="2">
    <source>
        <dbReference type="EMBL" id="GLX81281.1"/>
    </source>
</evidence>
<dbReference type="InterPro" id="IPR051706">
    <property type="entry name" value="Glycosyltransferase_domain"/>
</dbReference>
<dbReference type="EMBL" id="BSSU01000003">
    <property type="protein sequence ID" value="GLX81281.1"/>
    <property type="molecule type" value="Genomic_DNA"/>
</dbReference>
<dbReference type="RefSeq" id="WP_284206603.1">
    <property type="nucleotide sequence ID" value="NZ_BSSU01000003.1"/>
</dbReference>
<name>A0ABQ6GZA9_9GAMM</name>
<evidence type="ECO:0000313" key="3">
    <source>
        <dbReference type="Proteomes" id="UP001157133"/>
    </source>
</evidence>
<sequence>MPELLQNAVKATKSSQWFFKYQLYDDELAKAFISQHYGNTWLDLYTRNKIAASRCDMFRLLALYQLGGFYVDLSMEISTSLSKFRDFDLVLLQRDDMAKQNNRPVESAHFTNSIIGAPKKSPYLKRCITLMQNRLESGSYNNDVIQATGPGILNECLKSIDEDFKFNKVQFSLARGNLFNYRRVKGFSNSWVEQQKSGIY</sequence>
<accession>A0ABQ6GZA9</accession>
<dbReference type="Pfam" id="PF04488">
    <property type="entry name" value="Gly_transf_sug"/>
    <property type="match status" value="1"/>
</dbReference>
<reference evidence="2 3" key="1">
    <citation type="submission" date="2023-03" db="EMBL/GenBank/DDBJ databases">
        <title>Draft genome sequence of Thalassotalea eurytherma JCM 18482T.</title>
        <authorList>
            <person name="Sawabe T."/>
        </authorList>
    </citation>
    <scope>NUCLEOTIDE SEQUENCE [LARGE SCALE GENOMIC DNA]</scope>
    <source>
        <strain evidence="2 3">JCM 18482</strain>
    </source>
</reference>
<protein>
    <recommendedName>
        <fullName evidence="4">Glycosyl transferase</fullName>
    </recommendedName>
</protein>
<dbReference type="Gene3D" id="3.90.550.20">
    <property type="match status" value="1"/>
</dbReference>
<dbReference type="Proteomes" id="UP001157133">
    <property type="component" value="Unassembled WGS sequence"/>
</dbReference>
<dbReference type="InterPro" id="IPR007577">
    <property type="entry name" value="GlycoTrfase_DXD_sugar-bd_CS"/>
</dbReference>
<dbReference type="SUPFAM" id="SSF53448">
    <property type="entry name" value="Nucleotide-diphospho-sugar transferases"/>
    <property type="match status" value="1"/>
</dbReference>
<dbReference type="PANTHER" id="PTHR32385:SF15">
    <property type="entry name" value="INOSITOL PHOSPHOCERAMIDE MANNOSYLTRANSFERASE 1"/>
    <property type="match status" value="1"/>
</dbReference>